<reference evidence="3 4" key="1">
    <citation type="submission" date="2020-08" db="EMBL/GenBank/DDBJ databases">
        <title>Genomic Encyclopedia of Type Strains, Phase IV (KMG-V): Genome sequencing to study the core and pangenomes of soil and plant-associated prokaryotes.</title>
        <authorList>
            <person name="Whitman W."/>
        </authorList>
    </citation>
    <scope>NUCLEOTIDE SEQUENCE [LARGE SCALE GENOMIC DNA]</scope>
    <source>
        <strain evidence="3 4">X5P3</strain>
    </source>
</reference>
<dbReference type="RefSeq" id="WP_184253987.1">
    <property type="nucleotide sequence ID" value="NZ_JACHIO010000005.1"/>
</dbReference>
<protein>
    <submittedName>
        <fullName evidence="3">Glycine/D-amino acid oxidase-like deaminating enzyme</fullName>
    </submittedName>
</protein>
<dbReference type="InterPro" id="IPR036188">
    <property type="entry name" value="FAD/NAD-bd_sf"/>
</dbReference>
<feature type="domain" description="FAD dependent oxidoreductase" evidence="2">
    <location>
        <begin position="5"/>
        <end position="349"/>
    </location>
</feature>
<dbReference type="SUPFAM" id="SSF51905">
    <property type="entry name" value="FAD/NAD(P)-binding domain"/>
    <property type="match status" value="1"/>
</dbReference>
<dbReference type="GO" id="GO:0016491">
    <property type="term" value="F:oxidoreductase activity"/>
    <property type="evidence" value="ECO:0007669"/>
    <property type="project" value="UniProtKB-KW"/>
</dbReference>
<dbReference type="SUPFAM" id="SSF54373">
    <property type="entry name" value="FAD-linked reductases, C-terminal domain"/>
    <property type="match status" value="1"/>
</dbReference>
<name>A0A7W7ZNE6_9BACT</name>
<dbReference type="PANTHER" id="PTHR13847">
    <property type="entry name" value="SARCOSINE DEHYDROGENASE-RELATED"/>
    <property type="match status" value="1"/>
</dbReference>
<evidence type="ECO:0000256" key="1">
    <source>
        <dbReference type="ARBA" id="ARBA00023002"/>
    </source>
</evidence>
<dbReference type="Proteomes" id="UP000584867">
    <property type="component" value="Unassembled WGS sequence"/>
</dbReference>
<evidence type="ECO:0000313" key="4">
    <source>
        <dbReference type="Proteomes" id="UP000584867"/>
    </source>
</evidence>
<dbReference type="InterPro" id="IPR006076">
    <property type="entry name" value="FAD-dep_OxRdtase"/>
</dbReference>
<evidence type="ECO:0000259" key="2">
    <source>
        <dbReference type="Pfam" id="PF01266"/>
    </source>
</evidence>
<proteinExistence type="predicted"/>
<keyword evidence="1" id="KW-0560">Oxidoreductase</keyword>
<dbReference type="GO" id="GO:0005737">
    <property type="term" value="C:cytoplasm"/>
    <property type="evidence" value="ECO:0007669"/>
    <property type="project" value="TreeGrafter"/>
</dbReference>
<dbReference type="Gene3D" id="3.50.50.60">
    <property type="entry name" value="FAD/NAD(P)-binding domain"/>
    <property type="match status" value="1"/>
</dbReference>
<gene>
    <name evidence="3" type="ORF">HDF15_001438</name>
</gene>
<accession>A0A7W7ZNE6</accession>
<dbReference type="EMBL" id="JACHIO010000005">
    <property type="protein sequence ID" value="MBB5063098.1"/>
    <property type="molecule type" value="Genomic_DNA"/>
</dbReference>
<sequence>MKCFDVLIIGAGIVGSAVARECALLGWRVGVIEGGTPAGAATAAGMGHVVVMDDSAAQLALTAFSRSLWRAESTKFPKSVEYEGRGTIWVAADEEEMAEVGTRQKVYEEAGIAASLLTAAELAKQEPNLRHGLAGGLLVPDDGVVYPPAAAAFYLAEAKRLGAEVFYARALSASHKQVRLSDGTELTADRIVLAVGTECDLLPALPIQKRKGHLIITDRYPNFLHHQLVELGYLKSAHKVTDDSVAFNIQPRQTGQLLLGSSRQYGNEQPEAEAEMLRRMIDRAKQYMPALEKLSVLRVWTGFRAATADKLPLIGPAAGLSEDSSLWLAAGFEGLGITNAPGAARLLVDGMLGRESAIDATSYLPIRLTEPARLAHA</sequence>
<evidence type="ECO:0000313" key="3">
    <source>
        <dbReference type="EMBL" id="MBB5063098.1"/>
    </source>
</evidence>
<comment type="caution">
    <text evidence="3">The sequence shown here is derived from an EMBL/GenBank/DDBJ whole genome shotgun (WGS) entry which is preliminary data.</text>
</comment>
<dbReference type="Pfam" id="PF01266">
    <property type="entry name" value="DAO"/>
    <property type="match status" value="1"/>
</dbReference>
<dbReference type="AlphaFoldDB" id="A0A7W7ZNE6"/>
<dbReference type="Gene3D" id="3.30.9.10">
    <property type="entry name" value="D-Amino Acid Oxidase, subunit A, domain 2"/>
    <property type="match status" value="1"/>
</dbReference>
<organism evidence="3 4">
    <name type="scientific">Granulicella mallensis</name>
    <dbReference type="NCBI Taxonomy" id="940614"/>
    <lineage>
        <taxon>Bacteria</taxon>
        <taxon>Pseudomonadati</taxon>
        <taxon>Acidobacteriota</taxon>
        <taxon>Terriglobia</taxon>
        <taxon>Terriglobales</taxon>
        <taxon>Acidobacteriaceae</taxon>
        <taxon>Granulicella</taxon>
    </lineage>
</organism>
<dbReference type="PANTHER" id="PTHR13847:SF287">
    <property type="entry name" value="FAD-DEPENDENT OXIDOREDUCTASE DOMAIN-CONTAINING PROTEIN 1"/>
    <property type="match status" value="1"/>
</dbReference>